<dbReference type="RefSeq" id="WP_088214525.1">
    <property type="nucleotide sequence ID" value="NZ_NIPW01000007.1"/>
</dbReference>
<name>A0A212AES0_9RHOB</name>
<dbReference type="InterPro" id="IPR035372">
    <property type="entry name" value="MCD_N"/>
</dbReference>
<reference evidence="3 4" key="1">
    <citation type="submission" date="2016-12" db="EMBL/GenBank/DDBJ databases">
        <title>Comparison of Traditional DNA-DNA Hybridization with In Silico Genomic Analysis.</title>
        <authorList>
            <person name="Nicholson A.C."/>
            <person name="Humrighouse B.W."/>
            <person name="Graziano J."/>
            <person name="Lasker B."/>
            <person name="Whitney A.M."/>
            <person name="Mcquiston J.R."/>
        </authorList>
    </citation>
    <scope>NUCLEOTIDE SEQUENCE [LARGE SCALE GENOMIC DNA]</scope>
    <source>
        <strain evidence="3 4">H2240</strain>
    </source>
</reference>
<dbReference type="EMBL" id="NIPW01000007">
    <property type="protein sequence ID" value="OWJ79732.1"/>
    <property type="molecule type" value="Genomic_DNA"/>
</dbReference>
<feature type="domain" description="Malonyl-CoA decarboxylase N-terminal" evidence="2">
    <location>
        <begin position="78"/>
        <end position="156"/>
    </location>
</feature>
<gene>
    <name evidence="3" type="ORF">CDV49_04495</name>
</gene>
<dbReference type="OrthoDB" id="5292736at2"/>
<evidence type="ECO:0000313" key="4">
    <source>
        <dbReference type="Proteomes" id="UP000196878"/>
    </source>
</evidence>
<dbReference type="Pfam" id="PF05292">
    <property type="entry name" value="MCD"/>
    <property type="match status" value="1"/>
</dbReference>
<dbReference type="AlphaFoldDB" id="A0A212AES0"/>
<dbReference type="GO" id="GO:0050080">
    <property type="term" value="F:malonyl-CoA decarboxylase activity"/>
    <property type="evidence" value="ECO:0007669"/>
    <property type="project" value="InterPro"/>
</dbReference>
<accession>A0A212AES0</accession>
<dbReference type="Gene3D" id="1.20.140.90">
    <property type="entry name" value="Malonyl-CoA decarboxylase, oligemerization domain"/>
    <property type="match status" value="1"/>
</dbReference>
<dbReference type="InterPro" id="IPR007956">
    <property type="entry name" value="Malonyl_CoA_deC_C"/>
</dbReference>
<proteinExistence type="predicted"/>
<feature type="domain" description="Malonyl-CoA decarboxylase C-terminal" evidence="1">
    <location>
        <begin position="159"/>
        <end position="393"/>
    </location>
</feature>
<dbReference type="PANTHER" id="PTHR28641:SF1">
    <property type="entry name" value="MALONYL-COA DECARBOXYLASE, MITOCHONDRIAL"/>
    <property type="match status" value="1"/>
</dbReference>
<dbReference type="InterPro" id="IPR038351">
    <property type="entry name" value="MCD_N_sf"/>
</dbReference>
<sequence>MAFFADMMGTLFDRRAPVAPAPSPEAVGRLCLALLSSQGEVSGVRIARDILAHYRAMMAEERRAFFDFMAAQLDIQPDKVIEAATRYRDTRDAKAMARLAREAEPRRQELLRRLNQAPGATEELVRMRLDLLRLLPQAPELGVIDLDFQHLFASWFNRGFLVLRPIGWGTPASILEKIIEDEAVHAINDWEELRRRLLPADRRCFAFFHPAMPEEPLIFVEVALCEGVPGSVQSLLAEERPVLKESAFDTAVFYSISNCQEGLRGISFGNSLIKQVVEELRRDLPQVSRFVTLSPIPGLSRWLRDQNDAGAAELLEAAGARDVERLAPLATALRQHAADYLIHAKRGDGQPADPVARFHLGNGALVHDVHALADVSPNGLGQSCGAMVNYLYDLARVEPNNEAFVVNGTVATSKQIEALLAQGARTGRRK</sequence>
<organism evidence="3 4">
    <name type="scientific">Haematobacter genomosp. 1</name>
    <dbReference type="NCBI Taxonomy" id="366618"/>
    <lineage>
        <taxon>Bacteria</taxon>
        <taxon>Pseudomonadati</taxon>
        <taxon>Pseudomonadota</taxon>
        <taxon>Alphaproteobacteria</taxon>
        <taxon>Rhodobacterales</taxon>
        <taxon>Paracoccaceae</taxon>
        <taxon>Haematobacter</taxon>
    </lineage>
</organism>
<evidence type="ECO:0000259" key="2">
    <source>
        <dbReference type="Pfam" id="PF17408"/>
    </source>
</evidence>
<dbReference type="Gene3D" id="3.40.630.150">
    <property type="entry name" value="Malonyl-CoA decarboxylase, catalytic domain"/>
    <property type="match status" value="1"/>
</dbReference>
<dbReference type="PANTHER" id="PTHR28641">
    <property type="match status" value="1"/>
</dbReference>
<dbReference type="Proteomes" id="UP000196878">
    <property type="component" value="Unassembled WGS sequence"/>
</dbReference>
<dbReference type="InterPro" id="IPR038917">
    <property type="entry name" value="Malonyl_CoA_deC"/>
</dbReference>
<protein>
    <submittedName>
        <fullName evidence="3">Decarboxylase</fullName>
    </submittedName>
</protein>
<dbReference type="InterPro" id="IPR042303">
    <property type="entry name" value="Malonyl_CoA_deC_C_sf"/>
</dbReference>
<keyword evidence="4" id="KW-1185">Reference proteome</keyword>
<dbReference type="GO" id="GO:0006633">
    <property type="term" value="P:fatty acid biosynthetic process"/>
    <property type="evidence" value="ECO:0007669"/>
    <property type="project" value="InterPro"/>
</dbReference>
<comment type="caution">
    <text evidence="3">The sequence shown here is derived from an EMBL/GenBank/DDBJ whole genome shotgun (WGS) entry which is preliminary data.</text>
</comment>
<evidence type="ECO:0000259" key="1">
    <source>
        <dbReference type="Pfam" id="PF05292"/>
    </source>
</evidence>
<evidence type="ECO:0000313" key="3">
    <source>
        <dbReference type="EMBL" id="OWJ79732.1"/>
    </source>
</evidence>
<dbReference type="Pfam" id="PF17408">
    <property type="entry name" value="MCD_N"/>
    <property type="match status" value="1"/>
</dbReference>